<feature type="domain" description="Fumarylacetoacetase-like C-terminal" evidence="2">
    <location>
        <begin position="29"/>
        <end position="222"/>
    </location>
</feature>
<accession>A0A844CMX0</accession>
<dbReference type="AlphaFoldDB" id="A0A844CMX0"/>
<protein>
    <submittedName>
        <fullName evidence="3">Fumarylacetoacetate hydrolase family protein</fullName>
    </submittedName>
</protein>
<dbReference type="Pfam" id="PF01557">
    <property type="entry name" value="FAA_hydrolase"/>
    <property type="match status" value="1"/>
</dbReference>
<organism evidence="3 4">
    <name type="scientific">Roseovarius bejariae</name>
    <dbReference type="NCBI Taxonomy" id="2576383"/>
    <lineage>
        <taxon>Bacteria</taxon>
        <taxon>Pseudomonadati</taxon>
        <taxon>Pseudomonadota</taxon>
        <taxon>Alphaproteobacteria</taxon>
        <taxon>Rhodobacterales</taxon>
        <taxon>Roseobacteraceae</taxon>
        <taxon>Roseovarius</taxon>
    </lineage>
</organism>
<dbReference type="EMBL" id="SZWE01000001">
    <property type="protein sequence ID" value="MRU15962.1"/>
    <property type="molecule type" value="Genomic_DNA"/>
</dbReference>
<keyword evidence="3" id="KW-0378">Hydrolase</keyword>
<dbReference type="RefSeq" id="WP_154151685.1">
    <property type="nucleotide sequence ID" value="NZ_SZWE01000001.1"/>
</dbReference>
<dbReference type="InterPro" id="IPR011234">
    <property type="entry name" value="Fumarylacetoacetase-like_C"/>
</dbReference>
<evidence type="ECO:0000313" key="4">
    <source>
        <dbReference type="Proteomes" id="UP000564704"/>
    </source>
</evidence>
<evidence type="ECO:0000313" key="3">
    <source>
        <dbReference type="EMBL" id="MRU15962.1"/>
    </source>
</evidence>
<reference evidence="3 4" key="1">
    <citation type="submission" date="2019-05" db="EMBL/GenBank/DDBJ databases">
        <title>Roseovarius bejariae sp. nov., a moderately halophylic bacterium isolated from a saline soil in Rambla Salada (Murcia).</title>
        <authorList>
            <person name="Castro D.J."/>
            <person name="Gomez-Altuve A."/>
            <person name="Reina J.C."/>
            <person name="Rodriguez M."/>
            <person name="Sampedro I."/>
            <person name="Llamas I."/>
            <person name="Martinez-Checa F."/>
        </authorList>
    </citation>
    <scope>NUCLEOTIDE SEQUENCE [LARGE SCALE GENOMIC DNA]</scope>
    <source>
        <strain evidence="3 4">A21</strain>
    </source>
</reference>
<sequence>MTHDLLFDAPMPPAIPIEGEAQEFPVRRIFCVGRNYAAHAAEMGNQVDREAPFYFTKSAHALCLSGMTIPYPLGTEDCHYEMEFVVAIGTEAFRVSEDAALGAVYGYACGIDLTRRDLQAAAKEKRRPWDLGKDFENAALIAPMTKAETFGQPGAQHISLTHNGRTVQEARLSDMVWSVPELIAHLSRFYHLLPGDLIYTGTPAGVGPIAPGSALTGHIDGLHPVTVSFGEAE</sequence>
<dbReference type="SUPFAM" id="SSF56529">
    <property type="entry name" value="FAH"/>
    <property type="match status" value="1"/>
</dbReference>
<dbReference type="InterPro" id="IPR036663">
    <property type="entry name" value="Fumarylacetoacetase_C_sf"/>
</dbReference>
<dbReference type="GO" id="GO:0046872">
    <property type="term" value="F:metal ion binding"/>
    <property type="evidence" value="ECO:0007669"/>
    <property type="project" value="UniProtKB-KW"/>
</dbReference>
<dbReference type="GO" id="GO:0018773">
    <property type="term" value="F:acetylpyruvate hydrolase activity"/>
    <property type="evidence" value="ECO:0007669"/>
    <property type="project" value="TreeGrafter"/>
</dbReference>
<gene>
    <name evidence="3" type="ORF">FDP25_11040</name>
</gene>
<dbReference type="Gene3D" id="3.90.850.10">
    <property type="entry name" value="Fumarylacetoacetase-like, C-terminal domain"/>
    <property type="match status" value="1"/>
</dbReference>
<dbReference type="Proteomes" id="UP000564704">
    <property type="component" value="Unassembled WGS sequence"/>
</dbReference>
<keyword evidence="1" id="KW-0479">Metal-binding</keyword>
<comment type="caution">
    <text evidence="3">The sequence shown here is derived from an EMBL/GenBank/DDBJ whole genome shotgun (WGS) entry which is preliminary data.</text>
</comment>
<keyword evidence="4" id="KW-1185">Reference proteome</keyword>
<proteinExistence type="predicted"/>
<name>A0A844CMX0_9RHOB</name>
<dbReference type="PANTHER" id="PTHR11820:SF90">
    <property type="entry name" value="FLUTATHIONE S-TRANSFERASE"/>
    <property type="match status" value="1"/>
</dbReference>
<dbReference type="PANTHER" id="PTHR11820">
    <property type="entry name" value="ACYLPYRUVASE"/>
    <property type="match status" value="1"/>
</dbReference>
<evidence type="ECO:0000259" key="2">
    <source>
        <dbReference type="Pfam" id="PF01557"/>
    </source>
</evidence>
<dbReference type="OrthoDB" id="5197601at2"/>
<evidence type="ECO:0000256" key="1">
    <source>
        <dbReference type="ARBA" id="ARBA00022723"/>
    </source>
</evidence>